<comment type="caution">
    <text evidence="5">The sequence shown here is derived from an EMBL/GenBank/DDBJ whole genome shotgun (WGS) entry which is preliminary data.</text>
</comment>
<keyword evidence="7" id="KW-1185">Reference proteome</keyword>
<dbReference type="Proteomes" id="UP000281061">
    <property type="component" value="Unassembled WGS sequence"/>
</dbReference>
<evidence type="ECO:0000256" key="2">
    <source>
        <dbReference type="ARBA" id="ARBA00022679"/>
    </source>
</evidence>
<name>A0A2S9VZE7_LACPE</name>
<dbReference type="EMBL" id="RDCJ01000102">
    <property type="protein sequence ID" value="RMW45227.1"/>
    <property type="molecule type" value="Genomic_DNA"/>
</dbReference>
<evidence type="ECO:0000256" key="1">
    <source>
        <dbReference type="ARBA" id="ARBA00022649"/>
    </source>
</evidence>
<keyword evidence="1" id="KW-1277">Toxin-antitoxin system</keyword>
<dbReference type="EMBL" id="RDCL01000096">
    <property type="protein sequence ID" value="RMW51203.1"/>
    <property type="molecule type" value="Genomic_DNA"/>
</dbReference>
<reference evidence="8 9" key="2">
    <citation type="submission" date="2018-10" db="EMBL/GenBank/DDBJ databases">
        <title>Genome sequences of five Lactobacillus pentosus strains isolated from brines of traditionally fermented spanish-style green table olives and differences between them.</title>
        <authorList>
            <person name="Jimenez Diaz R."/>
        </authorList>
    </citation>
    <scope>NUCLEOTIDE SEQUENCE [LARGE SCALE GENOMIC DNA]</scope>
    <source>
        <strain evidence="5 8">IG10</strain>
        <strain evidence="6 9">IG8</strain>
    </source>
</reference>
<dbReference type="Gene3D" id="3.40.630.30">
    <property type="match status" value="1"/>
</dbReference>
<proteinExistence type="predicted"/>
<evidence type="ECO:0000313" key="6">
    <source>
        <dbReference type="EMBL" id="RMW51203.1"/>
    </source>
</evidence>
<gene>
    <name evidence="4" type="ORF">C6Y08_16340</name>
    <name evidence="6" type="ORF">D6U17_16120</name>
    <name evidence="5" type="ORF">D6U18_12015</name>
</gene>
<evidence type="ECO:0000313" key="4">
    <source>
        <dbReference type="EMBL" id="PRO91662.1"/>
    </source>
</evidence>
<dbReference type="InterPro" id="IPR016181">
    <property type="entry name" value="Acyl_CoA_acyltransferase"/>
</dbReference>
<dbReference type="GO" id="GO:0016746">
    <property type="term" value="F:acyltransferase activity"/>
    <property type="evidence" value="ECO:0007669"/>
    <property type="project" value="UniProtKB-KW"/>
</dbReference>
<dbReference type="Proteomes" id="UP000276249">
    <property type="component" value="Unassembled WGS sequence"/>
</dbReference>
<dbReference type="PANTHER" id="PTHR36449:SF1">
    <property type="entry name" value="ACETYLTRANSFERASE"/>
    <property type="match status" value="1"/>
</dbReference>
<keyword evidence="3" id="KW-0012">Acyltransferase</keyword>
<keyword evidence="2" id="KW-0808">Transferase</keyword>
<organism evidence="5 8">
    <name type="scientific">Lactiplantibacillus pentosus</name>
    <name type="common">Lactobacillus pentosus</name>
    <dbReference type="NCBI Taxonomy" id="1589"/>
    <lineage>
        <taxon>Bacteria</taxon>
        <taxon>Bacillati</taxon>
        <taxon>Bacillota</taxon>
        <taxon>Bacilli</taxon>
        <taxon>Lactobacillales</taxon>
        <taxon>Lactobacillaceae</taxon>
        <taxon>Lactiplantibacillus</taxon>
    </lineage>
</organism>
<protein>
    <recommendedName>
        <fullName evidence="10">N-acetyltransferase domain-containing protein</fullName>
    </recommendedName>
</protein>
<evidence type="ECO:0000313" key="9">
    <source>
        <dbReference type="Proteomes" id="UP000281061"/>
    </source>
</evidence>
<evidence type="ECO:0000313" key="8">
    <source>
        <dbReference type="Proteomes" id="UP000276249"/>
    </source>
</evidence>
<dbReference type="EMBL" id="PVOB01000278">
    <property type="protein sequence ID" value="PRO91662.1"/>
    <property type="molecule type" value="Genomic_DNA"/>
</dbReference>
<reference evidence="4 7" key="1">
    <citation type="submission" date="2018-03" db="EMBL/GenBank/DDBJ databases">
        <title>Draft Genome Sequences of six Lactobacillus pentosus Strains Isolated from Brines of Traditionally Fermented Spanish-Style Green Table Olives.</title>
        <authorList>
            <person name="Calero-Delgado B."/>
            <person name="Martin-Platero A.M."/>
            <person name="Perez-Pulido A.J."/>
            <person name="Benitez-Cabello A."/>
            <person name="Casimiro-Soriguer C.S."/>
            <person name="Martinez-Bueno M."/>
            <person name="Arroyo-Lopez F.N."/>
            <person name="Rodriguez-Gomez F."/>
            <person name="Bautista-Gallego J."/>
            <person name="Garrido-Fernandez A."/>
            <person name="Jimenez-Diaz R."/>
        </authorList>
    </citation>
    <scope>NUCLEOTIDE SEQUENCE [LARGE SCALE GENOMIC DNA]</scope>
    <source>
        <strain evidence="4 7">IG2</strain>
    </source>
</reference>
<dbReference type="Proteomes" id="UP000238378">
    <property type="component" value="Unassembled WGS sequence"/>
</dbReference>
<dbReference type="AlphaFoldDB" id="A0A2S9VZE7"/>
<dbReference type="SUPFAM" id="SSF55729">
    <property type="entry name" value="Acyl-CoA N-acyltransferases (Nat)"/>
    <property type="match status" value="1"/>
</dbReference>
<accession>A0A2S9VZE7</accession>
<dbReference type="PANTHER" id="PTHR36449">
    <property type="entry name" value="ACETYLTRANSFERASE-RELATED"/>
    <property type="match status" value="1"/>
</dbReference>
<evidence type="ECO:0000313" key="5">
    <source>
        <dbReference type="EMBL" id="RMW45227.1"/>
    </source>
</evidence>
<evidence type="ECO:0000313" key="7">
    <source>
        <dbReference type="Proteomes" id="UP000238378"/>
    </source>
</evidence>
<dbReference type="RefSeq" id="WP_088769754.1">
    <property type="nucleotide sequence ID" value="NZ_CP022130.1"/>
</dbReference>
<sequence>MKTKALEDESNNTRSTTVYYDEKQLVSYYTTSTSIIEVKTAYDRKIFNGLRSLPEDNNQSIVLPAVEISWFGVAKNYQAKHIGASMILDIFRTVIKMRHVFNIGLIGIVVSSLPDALEFYTHYNFRYLHYNYDDEQAMMIPETYPLFVDIDSIVEIVGYLD</sequence>
<evidence type="ECO:0008006" key="10">
    <source>
        <dbReference type="Google" id="ProtNLM"/>
    </source>
</evidence>
<evidence type="ECO:0000256" key="3">
    <source>
        <dbReference type="ARBA" id="ARBA00023315"/>
    </source>
</evidence>